<dbReference type="GO" id="GO:0005524">
    <property type="term" value="F:ATP binding"/>
    <property type="evidence" value="ECO:0007669"/>
    <property type="project" value="UniProtKB-KW"/>
</dbReference>
<dbReference type="PANTHER" id="PTHR45639:SF10">
    <property type="entry name" value="HEAT SHOCK 70 KDA PROTEIN 16 ISOFORM X1"/>
    <property type="match status" value="1"/>
</dbReference>
<gene>
    <name evidence="4" type="ORF">Fot_49129</name>
</gene>
<reference evidence="5" key="1">
    <citation type="submission" date="2024-07" db="EMBL/GenBank/DDBJ databases">
        <title>Two chromosome-level genome assemblies of Korean endemic species Abeliophyllum distichum and Forsythia ovata (Oleaceae).</title>
        <authorList>
            <person name="Jang H."/>
        </authorList>
    </citation>
    <scope>NUCLEOTIDE SEQUENCE [LARGE SCALE GENOMIC DNA]</scope>
</reference>
<proteinExistence type="predicted"/>
<dbReference type="Proteomes" id="UP001604277">
    <property type="component" value="Unassembled WGS sequence"/>
</dbReference>
<keyword evidence="1" id="KW-0547">Nucleotide-binding</keyword>
<feature type="region of interest" description="Disordered" evidence="3">
    <location>
        <begin position="114"/>
        <end position="139"/>
    </location>
</feature>
<keyword evidence="2" id="KW-0067">ATP-binding</keyword>
<dbReference type="PANTHER" id="PTHR45639">
    <property type="entry name" value="HSC70CB, ISOFORM G-RELATED"/>
    <property type="match status" value="1"/>
</dbReference>
<dbReference type="SUPFAM" id="SSF100934">
    <property type="entry name" value="Heat shock protein 70kD (HSP70), C-terminal subdomain"/>
    <property type="match status" value="1"/>
</dbReference>
<dbReference type="EMBL" id="JBFOLJ010000015">
    <property type="protein sequence ID" value="KAL2473393.1"/>
    <property type="molecule type" value="Genomic_DNA"/>
</dbReference>
<organism evidence="4 5">
    <name type="scientific">Forsythia ovata</name>
    <dbReference type="NCBI Taxonomy" id="205694"/>
    <lineage>
        <taxon>Eukaryota</taxon>
        <taxon>Viridiplantae</taxon>
        <taxon>Streptophyta</taxon>
        <taxon>Embryophyta</taxon>
        <taxon>Tracheophyta</taxon>
        <taxon>Spermatophyta</taxon>
        <taxon>Magnoliopsida</taxon>
        <taxon>eudicotyledons</taxon>
        <taxon>Gunneridae</taxon>
        <taxon>Pentapetalae</taxon>
        <taxon>asterids</taxon>
        <taxon>lamiids</taxon>
        <taxon>Lamiales</taxon>
        <taxon>Oleaceae</taxon>
        <taxon>Forsythieae</taxon>
        <taxon>Forsythia</taxon>
    </lineage>
</organism>
<protein>
    <submittedName>
        <fullName evidence="4">Heat shock 70 kDa protein 16-like</fullName>
    </submittedName>
</protein>
<comment type="caution">
    <text evidence="4">The sequence shown here is derived from an EMBL/GenBank/DDBJ whole genome shotgun (WGS) entry which is preliminary data.</text>
</comment>
<sequence length="139" mass="16412">MTDVLEQILNTYRSFATDSERKRIASDSQQTEEWLYEEGDDESEFAYTQKLEDLKKMVDPIEHRYKEEEARTKATRSLLNFIVEYRMAAGSLPPTERDELSFAHVIIFRMFKHARTAKSPPPRPEDARESDKRDKRDHA</sequence>
<dbReference type="AlphaFoldDB" id="A0ABD1QCS1"/>
<evidence type="ECO:0000313" key="5">
    <source>
        <dbReference type="Proteomes" id="UP001604277"/>
    </source>
</evidence>
<feature type="compositionally biased region" description="Basic and acidic residues" evidence="3">
    <location>
        <begin position="123"/>
        <end position="139"/>
    </location>
</feature>
<evidence type="ECO:0000256" key="1">
    <source>
        <dbReference type="ARBA" id="ARBA00022741"/>
    </source>
</evidence>
<name>A0ABD1QCS1_9LAMI</name>
<evidence type="ECO:0000313" key="4">
    <source>
        <dbReference type="EMBL" id="KAL2473393.1"/>
    </source>
</evidence>
<evidence type="ECO:0000256" key="2">
    <source>
        <dbReference type="ARBA" id="ARBA00022840"/>
    </source>
</evidence>
<dbReference type="InterPro" id="IPR013126">
    <property type="entry name" value="Hsp_70_fam"/>
</dbReference>
<dbReference type="Gene3D" id="1.20.1270.10">
    <property type="match status" value="1"/>
</dbReference>
<keyword evidence="5" id="KW-1185">Reference proteome</keyword>
<dbReference type="InterPro" id="IPR029048">
    <property type="entry name" value="HSP70_C_sf"/>
</dbReference>
<accession>A0ABD1QCS1</accession>
<evidence type="ECO:0000256" key="3">
    <source>
        <dbReference type="SAM" id="MobiDB-lite"/>
    </source>
</evidence>